<protein>
    <submittedName>
        <fullName evidence="2">Uncharacterized protein</fullName>
    </submittedName>
</protein>
<keyword evidence="1" id="KW-0812">Transmembrane</keyword>
<proteinExistence type="predicted"/>
<sequence length="241" mass="27869">MTQLASIVGLLFIPVGLFWGISQRINRRKQPHEIKTYAFIALVISCFVTLGAATGAFISGSLSLGIILFVAFGYSARKAIARIQQLDGNTTFRYVPLYLVFIPVILFLVRFSLLKPATDFSRNYIISQSKKLIDDIEGFRIRTGHYPTSLISVWEDYKPGIRSVKRYYYEPYGQAYNLYFEQFSSELTVKEIVMYNPLDAQEMTSHNQDLLILSSADLTMQRGYFRTYKLQQPHWKSFWFD</sequence>
<reference evidence="2" key="1">
    <citation type="submission" date="2020-09" db="EMBL/GenBank/DDBJ databases">
        <authorList>
            <person name="Kim M.K."/>
        </authorList>
    </citation>
    <scope>NUCLEOTIDE SEQUENCE</scope>
    <source>
        <strain evidence="2">BT702</strain>
    </source>
</reference>
<keyword evidence="1" id="KW-0472">Membrane</keyword>
<keyword evidence="1" id="KW-1133">Transmembrane helix</keyword>
<dbReference type="EMBL" id="JACWZY010000007">
    <property type="protein sequence ID" value="MBD2701178.1"/>
    <property type="molecule type" value="Genomic_DNA"/>
</dbReference>
<dbReference type="Proteomes" id="UP000598820">
    <property type="component" value="Unassembled WGS sequence"/>
</dbReference>
<name>A0A926Y0C2_9BACT</name>
<evidence type="ECO:0000313" key="3">
    <source>
        <dbReference type="Proteomes" id="UP000598820"/>
    </source>
</evidence>
<accession>A0A926Y0C2</accession>
<evidence type="ECO:0000313" key="2">
    <source>
        <dbReference type="EMBL" id="MBD2701178.1"/>
    </source>
</evidence>
<evidence type="ECO:0000256" key="1">
    <source>
        <dbReference type="SAM" id="Phobius"/>
    </source>
</evidence>
<dbReference type="AlphaFoldDB" id="A0A926Y0C2"/>
<keyword evidence="3" id="KW-1185">Reference proteome</keyword>
<feature type="transmembrane region" description="Helical" evidence="1">
    <location>
        <begin position="95"/>
        <end position="113"/>
    </location>
</feature>
<gene>
    <name evidence="2" type="ORF">IC229_11065</name>
</gene>
<feature type="transmembrane region" description="Helical" evidence="1">
    <location>
        <begin position="6"/>
        <end position="22"/>
    </location>
</feature>
<organism evidence="2 3">
    <name type="scientific">Spirosoma profusum</name>
    <dbReference type="NCBI Taxonomy" id="2771354"/>
    <lineage>
        <taxon>Bacteria</taxon>
        <taxon>Pseudomonadati</taxon>
        <taxon>Bacteroidota</taxon>
        <taxon>Cytophagia</taxon>
        <taxon>Cytophagales</taxon>
        <taxon>Cytophagaceae</taxon>
        <taxon>Spirosoma</taxon>
    </lineage>
</organism>
<feature type="transmembrane region" description="Helical" evidence="1">
    <location>
        <begin position="56"/>
        <end position="74"/>
    </location>
</feature>
<dbReference type="RefSeq" id="WP_190887030.1">
    <property type="nucleotide sequence ID" value="NZ_JACWZY010000007.1"/>
</dbReference>
<comment type="caution">
    <text evidence="2">The sequence shown here is derived from an EMBL/GenBank/DDBJ whole genome shotgun (WGS) entry which is preliminary data.</text>
</comment>